<feature type="compositionally biased region" description="Basic and acidic residues" evidence="1">
    <location>
        <begin position="74"/>
        <end position="87"/>
    </location>
</feature>
<dbReference type="AlphaFoldDB" id="A0A484IBI9"/>
<feature type="compositionally biased region" description="Basic and acidic residues" evidence="1">
    <location>
        <begin position="10"/>
        <end position="26"/>
    </location>
</feature>
<name>A0A484IBI9_9ARCH</name>
<protein>
    <submittedName>
        <fullName evidence="2">Uncharacterized protein</fullName>
    </submittedName>
</protein>
<keyword evidence="3" id="KW-1185">Reference proteome</keyword>
<organism evidence="2 3">
    <name type="scientific">Candidatus Nitrosocosmicus franklandianus</name>
    <dbReference type="NCBI Taxonomy" id="1798806"/>
    <lineage>
        <taxon>Archaea</taxon>
        <taxon>Nitrososphaerota</taxon>
        <taxon>Nitrososphaeria</taxon>
        <taxon>Nitrososphaerales</taxon>
        <taxon>Nitrososphaeraceae</taxon>
        <taxon>Candidatus Nitrosocosmicus</taxon>
    </lineage>
</organism>
<proteinExistence type="predicted"/>
<reference evidence="2 3" key="1">
    <citation type="submission" date="2019-02" db="EMBL/GenBank/DDBJ databases">
        <authorList>
            <person name="Lehtovirta-Morley E L."/>
        </authorList>
    </citation>
    <scope>NUCLEOTIDE SEQUENCE [LARGE SCALE GENOMIC DNA]</scope>
    <source>
        <strain evidence="2">NFRAN1</strain>
    </source>
</reference>
<evidence type="ECO:0000313" key="3">
    <source>
        <dbReference type="Proteomes" id="UP000294299"/>
    </source>
</evidence>
<feature type="compositionally biased region" description="Basic and acidic residues" evidence="1">
    <location>
        <begin position="55"/>
        <end position="64"/>
    </location>
</feature>
<evidence type="ECO:0000313" key="2">
    <source>
        <dbReference type="EMBL" id="VFJ14144.1"/>
    </source>
</evidence>
<dbReference type="RefSeq" id="WP_134484349.1">
    <property type="nucleotide sequence ID" value="NZ_LR216287.1"/>
</dbReference>
<evidence type="ECO:0000256" key="1">
    <source>
        <dbReference type="SAM" id="MobiDB-lite"/>
    </source>
</evidence>
<feature type="compositionally biased region" description="Polar residues" evidence="1">
    <location>
        <begin position="27"/>
        <end position="54"/>
    </location>
</feature>
<dbReference type="KEGG" id="nfn:NFRAN_1822"/>
<feature type="region of interest" description="Disordered" evidence="1">
    <location>
        <begin position="1"/>
        <end position="88"/>
    </location>
</feature>
<dbReference type="EMBL" id="LR216287">
    <property type="protein sequence ID" value="VFJ14144.1"/>
    <property type="molecule type" value="Genomic_DNA"/>
</dbReference>
<dbReference type="Proteomes" id="UP000294299">
    <property type="component" value="Chromosome NFRAN"/>
</dbReference>
<accession>A0A484IBI9</accession>
<sequence>MINNSNITKRSTESKSKKDNKSDTADSTKNSRKTSSVGSPASKSTVSQTTSTIDKTADSTKNKSIEMLPLKLDNLNKDKKENRDKDQLSYYEKQVLKELKGIKKASKNILKTLKKINN</sequence>
<gene>
    <name evidence="2" type="ORF">NFRAN_1822</name>
</gene>
<dbReference type="GeneID" id="39421130"/>